<feature type="signal peptide" evidence="1">
    <location>
        <begin position="1"/>
        <end position="25"/>
    </location>
</feature>
<evidence type="ECO:0000313" key="4">
    <source>
        <dbReference type="Proteomes" id="UP000231279"/>
    </source>
</evidence>
<evidence type="ECO:0000256" key="1">
    <source>
        <dbReference type="SAM" id="SignalP"/>
    </source>
</evidence>
<proteinExistence type="predicted"/>
<accession>A0A2G9I5T0</accession>
<organism evidence="3 4">
    <name type="scientific">Handroanthus impetiginosus</name>
    <dbReference type="NCBI Taxonomy" id="429701"/>
    <lineage>
        <taxon>Eukaryota</taxon>
        <taxon>Viridiplantae</taxon>
        <taxon>Streptophyta</taxon>
        <taxon>Embryophyta</taxon>
        <taxon>Tracheophyta</taxon>
        <taxon>Spermatophyta</taxon>
        <taxon>Magnoliopsida</taxon>
        <taxon>eudicotyledons</taxon>
        <taxon>Gunneridae</taxon>
        <taxon>Pentapetalae</taxon>
        <taxon>asterids</taxon>
        <taxon>lamiids</taxon>
        <taxon>Lamiales</taxon>
        <taxon>Bignoniaceae</taxon>
        <taxon>Crescentiina</taxon>
        <taxon>Tabebuia alliance</taxon>
        <taxon>Handroanthus</taxon>
    </lineage>
</organism>
<keyword evidence="1" id="KW-0732">Signal</keyword>
<dbReference type="AlphaFoldDB" id="A0A2G9I5T0"/>
<evidence type="ECO:0000313" key="3">
    <source>
        <dbReference type="EMBL" id="PIN25122.1"/>
    </source>
</evidence>
<feature type="chain" id="PRO_5013943501" description="GPI-anchored protein LLG1-like domain-containing protein" evidence="1">
    <location>
        <begin position="26"/>
        <end position="168"/>
    </location>
</feature>
<evidence type="ECO:0000259" key="2">
    <source>
        <dbReference type="Pfam" id="PF26578"/>
    </source>
</evidence>
<feature type="domain" description="GPI-anchored protein LLG1-like" evidence="2">
    <location>
        <begin position="53"/>
        <end position="129"/>
    </location>
</feature>
<protein>
    <recommendedName>
        <fullName evidence="2">GPI-anchored protein LLG1-like domain-containing protein</fullName>
    </recommendedName>
</protein>
<comment type="caution">
    <text evidence="3">The sequence shown here is derived from an EMBL/GenBank/DDBJ whole genome shotgun (WGS) entry which is preliminary data.</text>
</comment>
<dbReference type="OrthoDB" id="585255at2759"/>
<dbReference type="InterPro" id="IPR039307">
    <property type="entry name" value="LORELEI-like"/>
</dbReference>
<dbReference type="Pfam" id="PF26578">
    <property type="entry name" value="LLG1"/>
    <property type="match status" value="1"/>
</dbReference>
<sequence>MMGLSKIKCCLTFVLFLSLFSASSASTFISDGVFVSPFGSERRLLQVKKHCTVDFENQNYTIITSQCKGPDYSIALCCPAFKKFACPFADEINDLTTNCADTMLSYIYNVGSYPNGLFASLCRDTKEGLVCPADPPSSPLSEEDNKNSGSRIVCQVLMITVAALMQFL</sequence>
<dbReference type="STRING" id="429701.A0A2G9I5T0"/>
<dbReference type="Proteomes" id="UP000231279">
    <property type="component" value="Unassembled WGS sequence"/>
</dbReference>
<gene>
    <name evidence="3" type="ORF">CDL12_02143</name>
</gene>
<dbReference type="InterPro" id="IPR058888">
    <property type="entry name" value="LLG1-like"/>
</dbReference>
<dbReference type="PANTHER" id="PTHR31533">
    <property type="entry name" value="GPI-ANCHORED PROTEIN LLG1-RELATED-RELATED"/>
    <property type="match status" value="1"/>
</dbReference>
<dbReference type="EMBL" id="NKXS01000304">
    <property type="protein sequence ID" value="PIN25122.1"/>
    <property type="molecule type" value="Genomic_DNA"/>
</dbReference>
<name>A0A2G9I5T0_9LAMI</name>
<dbReference type="PANTHER" id="PTHR31533:SF35">
    <property type="entry name" value="GPI-ANCHORED PROTEIN LLG2-RELATED"/>
    <property type="match status" value="1"/>
</dbReference>
<reference evidence="4" key="1">
    <citation type="journal article" date="2018" name="Gigascience">
        <title>Genome assembly of the Pink Ipe (Handroanthus impetiginosus, Bignoniaceae), a highly valued, ecologically keystone Neotropical timber forest tree.</title>
        <authorList>
            <person name="Silva-Junior O.B."/>
            <person name="Grattapaglia D."/>
            <person name="Novaes E."/>
            <person name="Collevatti R.G."/>
        </authorList>
    </citation>
    <scope>NUCLEOTIDE SEQUENCE [LARGE SCALE GENOMIC DNA]</scope>
    <source>
        <strain evidence="4">cv. UFG-1</strain>
    </source>
</reference>
<keyword evidence="4" id="KW-1185">Reference proteome</keyword>